<keyword evidence="9 15" id="KW-0233">DNA recombination</keyword>
<dbReference type="SMART" id="SM00490">
    <property type="entry name" value="HELICc"/>
    <property type="match status" value="2"/>
</dbReference>
<evidence type="ECO:0000256" key="12">
    <source>
        <dbReference type="ARBA" id="ARBA00034617"/>
    </source>
</evidence>
<dbReference type="Gene3D" id="2.40.50.140">
    <property type="entry name" value="Nucleic acid-binding proteins"/>
    <property type="match status" value="1"/>
</dbReference>
<comment type="catalytic activity">
    <reaction evidence="14 15">
        <text>ATP + H2O = ADP + phosphate + H(+)</text>
        <dbReference type="Rhea" id="RHEA:13065"/>
        <dbReference type="ChEBI" id="CHEBI:15377"/>
        <dbReference type="ChEBI" id="CHEBI:15378"/>
        <dbReference type="ChEBI" id="CHEBI:30616"/>
        <dbReference type="ChEBI" id="CHEBI:43474"/>
        <dbReference type="ChEBI" id="CHEBI:456216"/>
        <dbReference type="EC" id="5.6.2.4"/>
    </reaction>
</comment>
<dbReference type="NCBIfam" id="NF008165">
    <property type="entry name" value="PRK10917.1-3"/>
    <property type="match status" value="1"/>
</dbReference>
<protein>
    <recommendedName>
        <fullName evidence="2 15">ATP-dependent DNA helicase RecG</fullName>
        <ecNumber evidence="13 15">5.6.2.4</ecNumber>
    </recommendedName>
</protein>
<evidence type="ECO:0000313" key="18">
    <source>
        <dbReference type="EMBL" id="KRM36816.1"/>
    </source>
</evidence>
<name>A0A0R1Y3D7_9LACO</name>
<evidence type="ECO:0000259" key="17">
    <source>
        <dbReference type="PROSITE" id="PS51194"/>
    </source>
</evidence>
<keyword evidence="7 15" id="KW-0067">ATP-binding</keyword>
<dbReference type="RefSeq" id="WP_057002227.1">
    <property type="nucleotide sequence ID" value="NZ_AZGA01000001.1"/>
</dbReference>
<dbReference type="PATRIC" id="fig|1423734.3.peg.2243"/>
<dbReference type="AlphaFoldDB" id="A0A0R1Y3D7"/>
<evidence type="ECO:0000256" key="9">
    <source>
        <dbReference type="ARBA" id="ARBA00023172"/>
    </source>
</evidence>
<evidence type="ECO:0000256" key="15">
    <source>
        <dbReference type="RuleBase" id="RU363016"/>
    </source>
</evidence>
<dbReference type="PROSITE" id="PS51194">
    <property type="entry name" value="HELICASE_CTER"/>
    <property type="match status" value="1"/>
</dbReference>
<keyword evidence="11" id="KW-0413">Isomerase</keyword>
<dbReference type="InterPro" id="IPR047112">
    <property type="entry name" value="RecG/Mfd"/>
</dbReference>
<evidence type="ECO:0000256" key="7">
    <source>
        <dbReference type="ARBA" id="ARBA00022840"/>
    </source>
</evidence>
<dbReference type="PANTHER" id="PTHR47964:SF1">
    <property type="entry name" value="ATP-DEPENDENT DNA HELICASE HOMOLOG RECG, CHLOROPLASTIC"/>
    <property type="match status" value="1"/>
</dbReference>
<dbReference type="EMBL" id="AZGA01000001">
    <property type="protein sequence ID" value="KRM36816.1"/>
    <property type="molecule type" value="Genomic_DNA"/>
</dbReference>
<evidence type="ECO:0000256" key="3">
    <source>
        <dbReference type="ARBA" id="ARBA00022741"/>
    </source>
</evidence>
<organism evidence="18 19">
    <name type="scientific">Agrilactobacillus composti DSM 18527 = JCM 14202</name>
    <dbReference type="NCBI Taxonomy" id="1423734"/>
    <lineage>
        <taxon>Bacteria</taxon>
        <taxon>Bacillati</taxon>
        <taxon>Bacillota</taxon>
        <taxon>Bacilli</taxon>
        <taxon>Lactobacillales</taxon>
        <taxon>Lactobacillaceae</taxon>
        <taxon>Agrilactobacillus</taxon>
    </lineage>
</organism>
<evidence type="ECO:0000256" key="5">
    <source>
        <dbReference type="ARBA" id="ARBA00022801"/>
    </source>
</evidence>
<evidence type="ECO:0000256" key="13">
    <source>
        <dbReference type="ARBA" id="ARBA00034808"/>
    </source>
</evidence>
<dbReference type="InterPro" id="IPR045562">
    <property type="entry name" value="RecG_dom3_C"/>
</dbReference>
<dbReference type="NCBIfam" id="TIGR00643">
    <property type="entry name" value="recG"/>
    <property type="match status" value="1"/>
</dbReference>
<dbReference type="PANTHER" id="PTHR47964">
    <property type="entry name" value="ATP-DEPENDENT DNA HELICASE HOMOLOG RECG, CHLOROPLASTIC"/>
    <property type="match status" value="1"/>
</dbReference>
<dbReference type="STRING" id="1423734.FC83_GL002220"/>
<comment type="function">
    <text evidence="15">Plays a critical role in recombination and DNA repair. Helps process Holliday junction intermediates to mature products by catalyzing branch migration. Has replication fork regression activity, unwinds stalled or blocked replication forks to make a HJ that can be resolved. Has a DNA unwinding activity characteristic of a DNA helicase with 3'-5' polarity.</text>
</comment>
<keyword evidence="8" id="KW-0238">DNA-binding</keyword>
<gene>
    <name evidence="18" type="ORF">FC83_GL002220</name>
</gene>
<comment type="similarity">
    <text evidence="1 15">Belongs to the helicase family. RecG subfamily.</text>
</comment>
<dbReference type="SMART" id="SM00487">
    <property type="entry name" value="DEXDc"/>
    <property type="match status" value="1"/>
</dbReference>
<dbReference type="GO" id="GO:0003677">
    <property type="term" value="F:DNA binding"/>
    <property type="evidence" value="ECO:0007669"/>
    <property type="project" value="UniProtKB-KW"/>
</dbReference>
<feature type="domain" description="Helicase ATP-binding" evidence="16">
    <location>
        <begin position="269"/>
        <end position="430"/>
    </location>
</feature>
<reference evidence="18 19" key="1">
    <citation type="journal article" date="2015" name="Genome Announc.">
        <title>Expanding the biotechnology potential of lactobacilli through comparative genomics of 213 strains and associated genera.</title>
        <authorList>
            <person name="Sun Z."/>
            <person name="Harris H.M."/>
            <person name="McCann A."/>
            <person name="Guo C."/>
            <person name="Argimon S."/>
            <person name="Zhang W."/>
            <person name="Yang X."/>
            <person name="Jeffery I.B."/>
            <person name="Cooney J.C."/>
            <person name="Kagawa T.F."/>
            <person name="Liu W."/>
            <person name="Song Y."/>
            <person name="Salvetti E."/>
            <person name="Wrobel A."/>
            <person name="Rasinkangas P."/>
            <person name="Parkhill J."/>
            <person name="Rea M.C."/>
            <person name="O'Sullivan O."/>
            <person name="Ritari J."/>
            <person name="Douillard F.P."/>
            <person name="Paul Ross R."/>
            <person name="Yang R."/>
            <person name="Briner A.E."/>
            <person name="Felis G.E."/>
            <person name="de Vos W.M."/>
            <person name="Barrangou R."/>
            <person name="Klaenhammer T.R."/>
            <person name="Caufield P.W."/>
            <person name="Cui Y."/>
            <person name="Zhang H."/>
            <person name="O'Toole P.W."/>
        </authorList>
    </citation>
    <scope>NUCLEOTIDE SEQUENCE [LARGE SCALE GENOMIC DNA]</scope>
    <source>
        <strain evidence="18 19">DSM 18527</strain>
    </source>
</reference>
<evidence type="ECO:0000256" key="8">
    <source>
        <dbReference type="ARBA" id="ARBA00023125"/>
    </source>
</evidence>
<dbReference type="InterPro" id="IPR004609">
    <property type="entry name" value="ATP-dep_DNA_helicase_RecG"/>
</dbReference>
<dbReference type="InterPro" id="IPR011545">
    <property type="entry name" value="DEAD/DEAH_box_helicase_dom"/>
</dbReference>
<evidence type="ECO:0000256" key="2">
    <source>
        <dbReference type="ARBA" id="ARBA00017846"/>
    </source>
</evidence>
<keyword evidence="5 15" id="KW-0378">Hydrolase</keyword>
<feature type="domain" description="Helicase C-terminal" evidence="17">
    <location>
        <begin position="449"/>
        <end position="609"/>
    </location>
</feature>
<dbReference type="GO" id="GO:0016887">
    <property type="term" value="F:ATP hydrolysis activity"/>
    <property type="evidence" value="ECO:0007669"/>
    <property type="project" value="RHEA"/>
</dbReference>
<proteinExistence type="inferred from homology"/>
<dbReference type="PROSITE" id="PS51192">
    <property type="entry name" value="HELICASE_ATP_BIND_1"/>
    <property type="match status" value="1"/>
</dbReference>
<dbReference type="InterPro" id="IPR014001">
    <property type="entry name" value="Helicase_ATP-bd"/>
</dbReference>
<dbReference type="InterPro" id="IPR033454">
    <property type="entry name" value="RecG_wedge"/>
</dbReference>
<dbReference type="SUPFAM" id="SSF52540">
    <property type="entry name" value="P-loop containing nucleoside triphosphate hydrolases"/>
    <property type="match status" value="2"/>
</dbReference>
<keyword evidence="3 15" id="KW-0547">Nucleotide-binding</keyword>
<evidence type="ECO:0000256" key="14">
    <source>
        <dbReference type="ARBA" id="ARBA00048988"/>
    </source>
</evidence>
<dbReference type="InterPro" id="IPR027417">
    <property type="entry name" value="P-loop_NTPase"/>
</dbReference>
<dbReference type="GO" id="GO:0043138">
    <property type="term" value="F:3'-5' DNA helicase activity"/>
    <property type="evidence" value="ECO:0007669"/>
    <property type="project" value="UniProtKB-EC"/>
</dbReference>
<comment type="caution">
    <text evidence="18">The sequence shown here is derived from an EMBL/GenBank/DDBJ whole genome shotgun (WGS) entry which is preliminary data.</text>
</comment>
<dbReference type="Pfam" id="PF17191">
    <property type="entry name" value="RecG_wedge"/>
    <property type="match status" value="1"/>
</dbReference>
<evidence type="ECO:0000256" key="11">
    <source>
        <dbReference type="ARBA" id="ARBA00023235"/>
    </source>
</evidence>
<dbReference type="CDD" id="cd17992">
    <property type="entry name" value="DEXHc_RecG"/>
    <property type="match status" value="1"/>
</dbReference>
<evidence type="ECO:0000256" key="1">
    <source>
        <dbReference type="ARBA" id="ARBA00007504"/>
    </source>
</evidence>
<keyword evidence="6 15" id="KW-0347">Helicase</keyword>
<dbReference type="GO" id="GO:0006310">
    <property type="term" value="P:DNA recombination"/>
    <property type="evidence" value="ECO:0007669"/>
    <property type="project" value="UniProtKB-UniRule"/>
</dbReference>
<dbReference type="InterPro" id="IPR001650">
    <property type="entry name" value="Helicase_C-like"/>
</dbReference>
<evidence type="ECO:0000313" key="19">
    <source>
        <dbReference type="Proteomes" id="UP000051236"/>
    </source>
</evidence>
<dbReference type="GO" id="GO:0005524">
    <property type="term" value="F:ATP binding"/>
    <property type="evidence" value="ECO:0007669"/>
    <property type="project" value="UniProtKB-KW"/>
</dbReference>
<sequence>MADLSDSVTLLTGVGPKRIQALKELGIATIHDLLYHFPFRYEDLKVKDLNEISDQEKVTLKGIVVATPILTRFGPNRNRLVVRLLVQQQVVIVTFFNQPWLKDRFVPDQEIAIFGKWDQRRQSMTGMKIFTAQGDDHGMDAIYSVNKGIHQGVLIKLIKEAFDKYKTLIPESVPASIRAHYRLLNEQQIVGQMHFPKDNAEAKAARRSAIFREFFLFECKIQRLRGIERSVGNGVALHYQLPAVQEFISKLPFELTHGQKQAVNEIAKDMKSPHQMNRLLQGDVGSGKTVVAAIAMFSAITAGYQTALMVPTEILATQHFEKLSALFATMDVKTALLTGSTPTKARTQILEALRTGKINVLIGTHALIQDTVNFKNLGFVVIDEQHRFGVDQRKKLREKGIAPDVLMMTATPIPRTLAITTYGEMDVSSIREMPQGRLPVKTSWVKNKQSEQVQTFLAGQLAHKNQAFVISPLIEESETMDLKNAQALYETYVTAFEPKYKVALLHGQMNNADKNAIMTAFSQDEIQILVSTTVVEVGVDVPNATVMIIYDADRFGLSQLHQLRGRVGRGVKQAYCILIADPKNDIAVQRMTAMVATNDGFELSEKDLELRGPGDVFGAKQSGLPDFKVGDPVADFNVLQAAQIEAQQIFSTDPDLDLPDHQGLKTYLRHFGAIEQLD</sequence>
<dbReference type="GO" id="GO:0006281">
    <property type="term" value="P:DNA repair"/>
    <property type="evidence" value="ECO:0007669"/>
    <property type="project" value="UniProtKB-UniRule"/>
</dbReference>
<keyword evidence="19" id="KW-1185">Reference proteome</keyword>
<dbReference type="eggNOG" id="COG1200">
    <property type="taxonomic scope" value="Bacteria"/>
</dbReference>
<keyword evidence="4 15" id="KW-0227">DNA damage</keyword>
<dbReference type="EC" id="5.6.2.4" evidence="13 15"/>
<dbReference type="Pfam" id="PF00270">
    <property type="entry name" value="DEAD"/>
    <property type="match status" value="1"/>
</dbReference>
<dbReference type="Proteomes" id="UP000051236">
    <property type="component" value="Unassembled WGS sequence"/>
</dbReference>
<evidence type="ECO:0000256" key="10">
    <source>
        <dbReference type="ARBA" id="ARBA00023204"/>
    </source>
</evidence>
<keyword evidence="10 15" id="KW-0234">DNA repair</keyword>
<comment type="catalytic activity">
    <reaction evidence="12 15">
        <text>Couples ATP hydrolysis with the unwinding of duplex DNA by translocating in the 3'-5' direction.</text>
        <dbReference type="EC" id="5.6.2.4"/>
    </reaction>
</comment>
<accession>A0A0R1Y3D7</accession>
<dbReference type="InterPro" id="IPR012340">
    <property type="entry name" value="NA-bd_OB-fold"/>
</dbReference>
<dbReference type="Pfam" id="PF19833">
    <property type="entry name" value="RecG_dom3_C"/>
    <property type="match status" value="1"/>
</dbReference>
<dbReference type="CDD" id="cd04488">
    <property type="entry name" value="RecG_wedge_OBF"/>
    <property type="match status" value="1"/>
</dbReference>
<dbReference type="Pfam" id="PF00271">
    <property type="entry name" value="Helicase_C"/>
    <property type="match status" value="1"/>
</dbReference>
<dbReference type="SUPFAM" id="SSF50249">
    <property type="entry name" value="Nucleic acid-binding proteins"/>
    <property type="match status" value="1"/>
</dbReference>
<evidence type="ECO:0000256" key="4">
    <source>
        <dbReference type="ARBA" id="ARBA00022763"/>
    </source>
</evidence>
<dbReference type="Gene3D" id="3.40.50.300">
    <property type="entry name" value="P-loop containing nucleotide triphosphate hydrolases"/>
    <property type="match status" value="2"/>
</dbReference>
<dbReference type="NCBIfam" id="NF008168">
    <property type="entry name" value="PRK10917.2-2"/>
    <property type="match status" value="1"/>
</dbReference>
<evidence type="ECO:0000259" key="16">
    <source>
        <dbReference type="PROSITE" id="PS51192"/>
    </source>
</evidence>
<evidence type="ECO:0000256" key="6">
    <source>
        <dbReference type="ARBA" id="ARBA00022806"/>
    </source>
</evidence>